<reference evidence="2 3" key="1">
    <citation type="journal article" date="2024" name="J. Plant Pathol.">
        <title>Sequence and assembly of the genome of Seiridium unicorne, isolate CBS 538.82, causal agent of cypress canker disease.</title>
        <authorList>
            <person name="Scali E."/>
            <person name="Rocca G.D."/>
            <person name="Danti R."/>
            <person name="Garbelotto M."/>
            <person name="Barberini S."/>
            <person name="Baroncelli R."/>
            <person name="Emiliani G."/>
        </authorList>
    </citation>
    <scope>NUCLEOTIDE SEQUENCE [LARGE SCALE GENOMIC DNA]</scope>
    <source>
        <strain evidence="2 3">BM-138-508</strain>
    </source>
</reference>
<evidence type="ECO:0000313" key="3">
    <source>
        <dbReference type="Proteomes" id="UP001408356"/>
    </source>
</evidence>
<keyword evidence="3" id="KW-1185">Reference proteome</keyword>
<dbReference type="Proteomes" id="UP001408356">
    <property type="component" value="Unassembled WGS sequence"/>
</dbReference>
<evidence type="ECO:0000313" key="2">
    <source>
        <dbReference type="EMBL" id="KAK9416820.1"/>
    </source>
</evidence>
<feature type="chain" id="PRO_5046695332" evidence="1">
    <location>
        <begin position="19"/>
        <end position="212"/>
    </location>
</feature>
<gene>
    <name evidence="2" type="ORF">SUNI508_09292</name>
</gene>
<accession>A0ABR2UR22</accession>
<proteinExistence type="predicted"/>
<feature type="signal peptide" evidence="1">
    <location>
        <begin position="1"/>
        <end position="18"/>
    </location>
</feature>
<organism evidence="2 3">
    <name type="scientific">Seiridium unicorne</name>
    <dbReference type="NCBI Taxonomy" id="138068"/>
    <lineage>
        <taxon>Eukaryota</taxon>
        <taxon>Fungi</taxon>
        <taxon>Dikarya</taxon>
        <taxon>Ascomycota</taxon>
        <taxon>Pezizomycotina</taxon>
        <taxon>Sordariomycetes</taxon>
        <taxon>Xylariomycetidae</taxon>
        <taxon>Amphisphaeriales</taxon>
        <taxon>Sporocadaceae</taxon>
        <taxon>Seiridium</taxon>
    </lineage>
</organism>
<sequence>MKYSQIAASLFLVCSAVAAPFDSTSNVEARDGSAASIVSAIVSSTASCGATDTECRTPAQAAPYLIAAMSKYGITNTGEIAGVLALMAFESVDFKYKHNISPGRPGQGTANMQMFDYNLEYAQSITELSAKVSALGTITTDDQKNQLLALVTDDNYNFGSGPWFYTTKCASARSALQQGTDAGFAAYMSCVGVTVTDDRSAYWTRAKQAFGL</sequence>
<dbReference type="EMBL" id="JARVKF010000403">
    <property type="protein sequence ID" value="KAK9416820.1"/>
    <property type="molecule type" value="Genomic_DNA"/>
</dbReference>
<comment type="caution">
    <text evidence="2">The sequence shown here is derived from an EMBL/GenBank/DDBJ whole genome shotgun (WGS) entry which is preliminary data.</text>
</comment>
<name>A0ABR2UR22_9PEZI</name>
<protein>
    <submittedName>
        <fullName evidence="2">Uncharacterized protein</fullName>
    </submittedName>
</protein>
<evidence type="ECO:0000256" key="1">
    <source>
        <dbReference type="SAM" id="SignalP"/>
    </source>
</evidence>
<keyword evidence="1" id="KW-0732">Signal</keyword>